<comment type="function">
    <text evidence="7 9">Carrier of the growing fatty acid chain in fatty acid biosynthesis.</text>
</comment>
<dbReference type="NCBIfam" id="NF002150">
    <property type="entry name" value="PRK00982.1-4"/>
    <property type="match status" value="1"/>
</dbReference>
<accession>A0A6I6DCW5</accession>
<evidence type="ECO:0000259" key="10">
    <source>
        <dbReference type="PROSITE" id="PS50075"/>
    </source>
</evidence>
<dbReference type="EMBL" id="CP046457">
    <property type="protein sequence ID" value="QGT98712.1"/>
    <property type="molecule type" value="Genomic_DNA"/>
</dbReference>
<keyword evidence="2 7" id="KW-0444">Lipid biosynthesis</keyword>
<gene>
    <name evidence="7" type="primary">acpP</name>
    <name evidence="11" type="ORF">SYNTR_0119</name>
</gene>
<comment type="subcellular location">
    <subcellularLocation>
        <location evidence="7">Cytoplasm</location>
    </subcellularLocation>
</comment>
<evidence type="ECO:0000256" key="4">
    <source>
        <dbReference type="ARBA" id="ARBA00022832"/>
    </source>
</evidence>
<evidence type="ECO:0000313" key="11">
    <source>
        <dbReference type="EMBL" id="QGT98712.1"/>
    </source>
</evidence>
<dbReference type="GO" id="GO:0009245">
    <property type="term" value="P:lipid A biosynthetic process"/>
    <property type="evidence" value="ECO:0007669"/>
    <property type="project" value="TreeGrafter"/>
</dbReference>
<dbReference type="NCBIfam" id="TIGR00517">
    <property type="entry name" value="acyl_carrier"/>
    <property type="match status" value="1"/>
</dbReference>
<feature type="modified residue" description="O-(pantetheine 4'-phosphoryl)serine" evidence="7">
    <location>
        <position position="36"/>
    </location>
</feature>
<sequence length="77" mass="8819">MSIFETVKEVIVEVKDIPTEKILLESKFEEDLEADSLDVVEMIMLLEEKYDIVIPEDVAETLKTVKDVVDYIEGQVS</sequence>
<dbReference type="InterPro" id="IPR036736">
    <property type="entry name" value="ACP-like_sf"/>
</dbReference>
<dbReference type="OrthoDB" id="9804551at2"/>
<dbReference type="NCBIfam" id="NF002148">
    <property type="entry name" value="PRK00982.1-2"/>
    <property type="match status" value="1"/>
</dbReference>
<dbReference type="InterPro" id="IPR009081">
    <property type="entry name" value="PP-bd_ACP"/>
</dbReference>
<feature type="domain" description="Carrier" evidence="10">
    <location>
        <begin position="1"/>
        <end position="76"/>
    </location>
</feature>
<evidence type="ECO:0000256" key="6">
    <source>
        <dbReference type="ARBA" id="ARBA00023160"/>
    </source>
</evidence>
<evidence type="ECO:0000256" key="1">
    <source>
        <dbReference type="ARBA" id="ARBA00022450"/>
    </source>
</evidence>
<protein>
    <recommendedName>
        <fullName evidence="7 8">Acyl carrier protein</fullName>
        <shortName evidence="7">ACP</shortName>
    </recommendedName>
</protein>
<dbReference type="GO" id="GO:0000036">
    <property type="term" value="F:acyl carrier activity"/>
    <property type="evidence" value="ECO:0007669"/>
    <property type="project" value="UniProtKB-UniRule"/>
</dbReference>
<comment type="PTM">
    <text evidence="7">4'-phosphopantetheine is transferred from CoA to a specific serine of apo-ACP by AcpS. This modification is essential for activity because fatty acids are bound in thioester linkage to the sulfhydryl of the prosthetic group.</text>
</comment>
<name>A0A6I6DCW5_9FIRM</name>
<dbReference type="AlphaFoldDB" id="A0A6I6DCW5"/>
<keyword evidence="7" id="KW-0963">Cytoplasm</keyword>
<organism evidence="11 12">
    <name type="scientific">Candidatus Syntrophocurvum alkaliphilum</name>
    <dbReference type="NCBI Taxonomy" id="2293317"/>
    <lineage>
        <taxon>Bacteria</taxon>
        <taxon>Bacillati</taxon>
        <taxon>Bacillota</taxon>
        <taxon>Clostridia</taxon>
        <taxon>Eubacteriales</taxon>
        <taxon>Syntrophomonadaceae</taxon>
        <taxon>Candidatus Syntrophocurvum</taxon>
    </lineage>
</organism>
<dbReference type="GO" id="GO:0005829">
    <property type="term" value="C:cytosol"/>
    <property type="evidence" value="ECO:0007669"/>
    <property type="project" value="TreeGrafter"/>
</dbReference>
<keyword evidence="1 7" id="KW-0596">Phosphopantetheine</keyword>
<dbReference type="Proteomes" id="UP000426444">
    <property type="component" value="Chromosome"/>
</dbReference>
<dbReference type="HAMAP" id="MF_01217">
    <property type="entry name" value="Acyl_carrier"/>
    <property type="match status" value="1"/>
</dbReference>
<evidence type="ECO:0000256" key="9">
    <source>
        <dbReference type="RuleBase" id="RU003545"/>
    </source>
</evidence>
<dbReference type="GO" id="GO:0016020">
    <property type="term" value="C:membrane"/>
    <property type="evidence" value="ECO:0007669"/>
    <property type="project" value="GOC"/>
</dbReference>
<evidence type="ECO:0000256" key="2">
    <source>
        <dbReference type="ARBA" id="ARBA00022516"/>
    </source>
</evidence>
<dbReference type="InterPro" id="IPR003231">
    <property type="entry name" value="ACP"/>
</dbReference>
<evidence type="ECO:0000256" key="8">
    <source>
        <dbReference type="NCBIfam" id="TIGR00517"/>
    </source>
</evidence>
<evidence type="ECO:0000256" key="5">
    <source>
        <dbReference type="ARBA" id="ARBA00023098"/>
    </source>
</evidence>
<proteinExistence type="inferred from homology"/>
<dbReference type="PANTHER" id="PTHR20863:SF76">
    <property type="entry name" value="CARRIER DOMAIN-CONTAINING PROTEIN"/>
    <property type="match status" value="1"/>
</dbReference>
<dbReference type="Gene3D" id="1.10.1200.10">
    <property type="entry name" value="ACP-like"/>
    <property type="match status" value="1"/>
</dbReference>
<keyword evidence="12" id="KW-1185">Reference proteome</keyword>
<keyword evidence="3 7" id="KW-0597">Phosphoprotein</keyword>
<evidence type="ECO:0000313" key="12">
    <source>
        <dbReference type="Proteomes" id="UP000426444"/>
    </source>
</evidence>
<dbReference type="UniPathway" id="UPA00094"/>
<keyword evidence="6 7" id="KW-0275">Fatty acid biosynthesis</keyword>
<dbReference type="GO" id="GO:0000035">
    <property type="term" value="F:acyl binding"/>
    <property type="evidence" value="ECO:0007669"/>
    <property type="project" value="TreeGrafter"/>
</dbReference>
<keyword evidence="4 7" id="KW-0276">Fatty acid metabolism</keyword>
<comment type="similarity">
    <text evidence="7">Belongs to the acyl carrier protein (ACP) family.</text>
</comment>
<dbReference type="Pfam" id="PF00550">
    <property type="entry name" value="PP-binding"/>
    <property type="match status" value="1"/>
</dbReference>
<evidence type="ECO:0000256" key="7">
    <source>
        <dbReference type="HAMAP-Rule" id="MF_01217"/>
    </source>
</evidence>
<dbReference type="KEGG" id="salq:SYNTR_0119"/>
<dbReference type="SUPFAM" id="SSF47336">
    <property type="entry name" value="ACP-like"/>
    <property type="match status" value="1"/>
</dbReference>
<dbReference type="PROSITE" id="PS50075">
    <property type="entry name" value="CARRIER"/>
    <property type="match status" value="1"/>
</dbReference>
<dbReference type="PANTHER" id="PTHR20863">
    <property type="entry name" value="ACYL CARRIER PROTEIN"/>
    <property type="match status" value="1"/>
</dbReference>
<comment type="PTM">
    <text evidence="9">4'-phosphopantetheine is transferred from CoA to a specific serine of apo-ACP by acpS.</text>
</comment>
<reference evidence="12" key="1">
    <citation type="journal article" date="2019" name="Microbiology">
        <title>Complete Genome Sequence of an Uncultured Bacterium of the Candidate Phylum Bipolaricaulota.</title>
        <authorList>
            <person name="Kadnikov V.V."/>
            <person name="Mardanov A.V."/>
            <person name="Beletsky A.V."/>
            <person name="Frank Y.A."/>
            <person name="Karnachuk O.V."/>
            <person name="Ravin N.V."/>
        </authorList>
    </citation>
    <scope>NUCLEOTIDE SEQUENCE [LARGE SCALE GENOMIC DNA]</scope>
</reference>
<comment type="pathway">
    <text evidence="7 9">Lipid metabolism; fatty acid biosynthesis.</text>
</comment>
<evidence type="ECO:0000256" key="3">
    <source>
        <dbReference type="ARBA" id="ARBA00022553"/>
    </source>
</evidence>
<keyword evidence="5 7" id="KW-0443">Lipid metabolism</keyword>
<dbReference type="RefSeq" id="WP_156202679.1">
    <property type="nucleotide sequence ID" value="NZ_CP046457.1"/>
</dbReference>